<reference evidence="3" key="1">
    <citation type="submission" date="2016-04" db="EMBL/GenBank/DDBJ databases">
        <authorList>
            <person name="Osei Sekyere J."/>
            <person name="Sivertsen A."/>
            <person name="Pedersen A.T."/>
            <person name="Sundsfjord A."/>
        </authorList>
    </citation>
    <scope>NUCLEOTIDE SEQUENCE [LARGE SCALE GENOMIC DNA]</scope>
    <source>
        <strain evidence="3">945174350</strain>
    </source>
</reference>
<comment type="caution">
    <text evidence="2">The sequence shown here is derived from an EMBL/GenBank/DDBJ whole genome shotgun (WGS) entry which is preliminary data.</text>
</comment>
<organism evidence="2 3">
    <name type="scientific">Serratia marcescens</name>
    <dbReference type="NCBI Taxonomy" id="615"/>
    <lineage>
        <taxon>Bacteria</taxon>
        <taxon>Pseudomonadati</taxon>
        <taxon>Pseudomonadota</taxon>
        <taxon>Gammaproteobacteria</taxon>
        <taxon>Enterobacterales</taxon>
        <taxon>Yersiniaceae</taxon>
        <taxon>Serratia</taxon>
    </lineage>
</organism>
<feature type="transmembrane region" description="Helical" evidence="1">
    <location>
        <begin position="136"/>
        <end position="160"/>
    </location>
</feature>
<name>A0A2F0Q356_SERMA</name>
<evidence type="ECO:0000256" key="1">
    <source>
        <dbReference type="SAM" id="Phobius"/>
    </source>
</evidence>
<protein>
    <submittedName>
        <fullName evidence="2">Uncharacterized protein</fullName>
    </submittedName>
</protein>
<evidence type="ECO:0000313" key="3">
    <source>
        <dbReference type="Proteomes" id="UP000050489"/>
    </source>
</evidence>
<accession>A0A2F0Q356</accession>
<keyword evidence="1" id="KW-1133">Transmembrane helix</keyword>
<dbReference type="RefSeq" id="WP_049193229.1">
    <property type="nucleotide sequence ID" value="NZ_CADDTT010000021.1"/>
</dbReference>
<gene>
    <name evidence="2" type="ORF">AN695_0227100</name>
</gene>
<evidence type="ECO:0000313" key="2">
    <source>
        <dbReference type="EMBL" id="OCO90786.1"/>
    </source>
</evidence>
<dbReference type="Proteomes" id="UP000050489">
    <property type="component" value="Unassembled WGS sequence"/>
</dbReference>
<proteinExistence type="predicted"/>
<sequence>MSIYSMKSNSKQAETVAPKFVFLGETYEFVETFSGEVIESFNEQILVRNDSGEETKISDYGITFRNSHRIHKYELRQYSGYERCSVNYDALIVNENTGEYKVNLSRKLIVIPAFMTMLLNNVSMASHYKVMPVPKLFYILFTLLCLASFIAFCILLAGYKDGYVFNEHKYEWLTYLLSRSATFICIQWMKRKSSRFDNEIRNIIYKLVKNKTLS</sequence>
<dbReference type="EMBL" id="LJEX02000008">
    <property type="protein sequence ID" value="OCO90786.1"/>
    <property type="molecule type" value="Genomic_DNA"/>
</dbReference>
<dbReference type="AlphaFoldDB" id="A0A2F0Q356"/>
<keyword evidence="1" id="KW-0812">Transmembrane</keyword>
<keyword evidence="1" id="KW-0472">Membrane</keyword>